<keyword evidence="2" id="KW-1133">Transmembrane helix</keyword>
<dbReference type="PANTHER" id="PTHR35395:SF1">
    <property type="entry name" value="DUF6536 DOMAIN-CONTAINING PROTEIN"/>
    <property type="match status" value="1"/>
</dbReference>
<sequence length="804" mass="88557">MASSDEAATSEQDCQPGIEIVATKSMAAFTFNPSPLHRPGMIGDVESNEYESQPSSLPRSRAPSYVSKSSFRNSEEQADEALLPRKRWTFPEGTKFIRTITQAMTGSAETSAGNSNRKKRRMLQGWRFGVAVSALTAFTVLLLNMILTIYAGVKFGSSGGVGTAFDGDCERVNVWTTGLHVLINGLSSILLSASNYTMQCLSSPTRAEIDRAHARGDWLDVGVVSVRNLWRINWRRTVIWWILALSSVPIHFLYNSVIFKTIAANEYMVLVTNRDFLQGKSFAPFYQQEQTITLSDGYASAIRDVQLDFSQGNNYANDTRVHNLTASECMTAYGTTFVSDHRNVLAITSAQGNQTNNTILYADWPSINLNNGFESVPYGWICLDAQGQSQSNDVTECDIVSARKNASSWTINDYKIEFCLAQVAQPHCKLQFSLPILATVIVMNACKSICMFWTLWRHSSATLVTIGDALSSFLDQPDEHTRGRCLTGKSHLKRGPLHWRENLWYGTKPNTDLKPVTFRAPLRRRWFAAASVTQWCTTIGLCLGVLIAATYLLTLGLRRWVSNTSASIAFKSSFGAVDSRALLDIDLDPLGSKGLILSVLLANLPQAIVSLIYVIYNGLLTCMCLAHEYSKYGLVDRKKTLRVTTPHGQQRSTYYLQLPFRYGAPLLVASATLHWLISQSLFLARISSTDYKGQNDGSGDRSEVGYSCLPILLAMCLGAVMVVAALGCGFRKFASHIPVAGSCSVALAAAAHRPKDDVDAAFLPVQWGEVRSEGTDEVGHCCFTSQEVHDLTPGRQYAGTARKP</sequence>
<gene>
    <name evidence="4" type="ORF">D0863_12590</name>
</gene>
<proteinExistence type="predicted"/>
<feature type="transmembrane region" description="Helical" evidence="2">
    <location>
        <begin position="704"/>
        <end position="726"/>
    </location>
</feature>
<feature type="transmembrane region" description="Helical" evidence="2">
    <location>
        <begin position="237"/>
        <end position="254"/>
    </location>
</feature>
<feature type="transmembrane region" description="Helical" evidence="2">
    <location>
        <begin position="595"/>
        <end position="616"/>
    </location>
</feature>
<dbReference type="Proteomes" id="UP000269276">
    <property type="component" value="Unassembled WGS sequence"/>
</dbReference>
<keyword evidence="2" id="KW-0812">Transmembrane</keyword>
<evidence type="ECO:0000256" key="2">
    <source>
        <dbReference type="SAM" id="Phobius"/>
    </source>
</evidence>
<evidence type="ECO:0000313" key="4">
    <source>
        <dbReference type="EMBL" id="RMY57575.1"/>
    </source>
</evidence>
<dbReference type="OrthoDB" id="5429634at2759"/>
<feature type="transmembrane region" description="Helical" evidence="2">
    <location>
        <begin position="526"/>
        <end position="553"/>
    </location>
</feature>
<organism evidence="4 5">
    <name type="scientific">Hortaea werneckii</name>
    <name type="common">Black yeast</name>
    <name type="synonym">Cladosporium werneckii</name>
    <dbReference type="NCBI Taxonomy" id="91943"/>
    <lineage>
        <taxon>Eukaryota</taxon>
        <taxon>Fungi</taxon>
        <taxon>Dikarya</taxon>
        <taxon>Ascomycota</taxon>
        <taxon>Pezizomycotina</taxon>
        <taxon>Dothideomycetes</taxon>
        <taxon>Dothideomycetidae</taxon>
        <taxon>Mycosphaerellales</taxon>
        <taxon>Teratosphaeriaceae</taxon>
        <taxon>Hortaea</taxon>
    </lineage>
</organism>
<reference evidence="4 5" key="1">
    <citation type="journal article" date="2018" name="BMC Genomics">
        <title>Genomic evidence for intraspecific hybridization in a clonal and extremely halotolerant yeast.</title>
        <authorList>
            <person name="Gostincar C."/>
            <person name="Stajich J.E."/>
            <person name="Zupancic J."/>
            <person name="Zalar P."/>
            <person name="Gunde-Cimerman N."/>
        </authorList>
    </citation>
    <scope>NUCLEOTIDE SEQUENCE [LARGE SCALE GENOMIC DNA]</scope>
    <source>
        <strain evidence="4 5">EXF-2682</strain>
    </source>
</reference>
<feature type="transmembrane region" description="Helical" evidence="2">
    <location>
        <begin position="662"/>
        <end position="684"/>
    </location>
</feature>
<accession>A0A3M7CZL7</accession>
<dbReference type="Pfam" id="PF20163">
    <property type="entry name" value="DUF6536"/>
    <property type="match status" value="1"/>
</dbReference>
<feature type="transmembrane region" description="Helical" evidence="2">
    <location>
        <begin position="172"/>
        <end position="193"/>
    </location>
</feature>
<dbReference type="VEuPathDB" id="FungiDB:BTJ68_13565"/>
<comment type="caution">
    <text evidence="4">The sequence shown here is derived from an EMBL/GenBank/DDBJ whole genome shotgun (WGS) entry which is preliminary data.</text>
</comment>
<dbReference type="EMBL" id="QWIP01000655">
    <property type="protein sequence ID" value="RMY57575.1"/>
    <property type="molecule type" value="Genomic_DNA"/>
</dbReference>
<protein>
    <recommendedName>
        <fullName evidence="3">DUF6536 domain-containing protein</fullName>
    </recommendedName>
</protein>
<feature type="region of interest" description="Disordered" evidence="1">
    <location>
        <begin position="35"/>
        <end position="78"/>
    </location>
</feature>
<feature type="domain" description="DUF6536" evidence="3">
    <location>
        <begin position="126"/>
        <end position="277"/>
    </location>
</feature>
<feature type="transmembrane region" description="Helical" evidence="2">
    <location>
        <begin position="128"/>
        <end position="152"/>
    </location>
</feature>
<evidence type="ECO:0000313" key="5">
    <source>
        <dbReference type="Proteomes" id="UP000269276"/>
    </source>
</evidence>
<dbReference type="InterPro" id="IPR046623">
    <property type="entry name" value="DUF6536"/>
</dbReference>
<name>A0A3M7CZL7_HORWE</name>
<evidence type="ECO:0000259" key="3">
    <source>
        <dbReference type="Pfam" id="PF20163"/>
    </source>
</evidence>
<dbReference type="AlphaFoldDB" id="A0A3M7CZL7"/>
<evidence type="ECO:0000256" key="1">
    <source>
        <dbReference type="SAM" id="MobiDB-lite"/>
    </source>
</evidence>
<dbReference type="PANTHER" id="PTHR35395">
    <property type="entry name" value="DUF6536 DOMAIN-CONTAINING PROTEIN"/>
    <property type="match status" value="1"/>
</dbReference>
<keyword evidence="2" id="KW-0472">Membrane</keyword>